<dbReference type="RefSeq" id="WP_168548617.1">
    <property type="nucleotide sequence ID" value="NZ_JAAXPR010000004.1"/>
</dbReference>
<gene>
    <name evidence="10" type="ORF">HF992_03190</name>
</gene>
<feature type="transmembrane region" description="Helical" evidence="7">
    <location>
        <begin position="1122"/>
        <end position="1143"/>
    </location>
</feature>
<evidence type="ECO:0000256" key="6">
    <source>
        <dbReference type="SAM" id="Coils"/>
    </source>
</evidence>
<dbReference type="InterPro" id="IPR038766">
    <property type="entry name" value="Membrane_comp_ABC_pdt"/>
</dbReference>
<organism evidence="10 11">
    <name type="scientific">Streptococcus ovuberis</name>
    <dbReference type="NCBI Taxonomy" id="1936207"/>
    <lineage>
        <taxon>Bacteria</taxon>
        <taxon>Bacillati</taxon>
        <taxon>Bacillota</taxon>
        <taxon>Bacilli</taxon>
        <taxon>Lactobacillales</taxon>
        <taxon>Streptococcaceae</taxon>
        <taxon>Streptococcus</taxon>
    </lineage>
</organism>
<dbReference type="GO" id="GO:0005886">
    <property type="term" value="C:plasma membrane"/>
    <property type="evidence" value="ECO:0007669"/>
    <property type="project" value="UniProtKB-SubCell"/>
</dbReference>
<feature type="domain" description="MacB-like periplasmic core" evidence="9">
    <location>
        <begin position="801"/>
        <end position="999"/>
    </location>
</feature>
<sequence length="1160" mass="126198">MAKRVYTKDLLQSFLKSKGRFFSIFSLMMIGSMALVALKVTTPNMQRTAQAYIEETKMVDLAVMADYGLSDQDVAELQSLEGAEVEFGYLVDATIAGRNEAVRIFSAPKKMSRYRVLAGEMPQQADQIALAQQLENRYQIGDKLTFTVADDSPLTSKTFTITGFVQSSEIWDRDSLGQTTVGTGDLAGYAVTTADAFDSPVYLIARLVYDDVAALPFYHPDYEKKIAEHQNELDHLLADNGQQRLTVLKADGQREIDKGYADIATSEKKLADGQNQLAKAQQEIASGQNQLSQGQAELVRGQEAIARVAGELEAGQVELDQSSQQLEAAKFELDLAKAELAQKAEQLADAEEKLQVGKQELEASKAQLDTARNQLDQAEATLAASKDQLDTLAGLIQTGRKEWQDGLSALEGQKQALIDQGIDPSSASDLQTLETQLAQTDQQLSSLESQYDQGFSDYQAGRQRYEQNLADYQAGQAQYKQGQEAYEASLSAYQAGKSQYEAGLAAYQQGLADYEAGQSQYEAGLSEYQSGLAGYQAGQAQLHQSSSAIAQNQAMIEEAVAKLGHSEADYARQKAEADKAIATAKKDLTAAQENLERLEEPSYKSYTRQTLPGGHGYDTFITGASAISAVGNVFPIVLYLVAALVTLTTMTRFVDEERHNAGIFKALGYSNQAIIAKFVLYGLVASLVGTAAGVFLGHTVLSSMIGNILTKKSVLGTIDRFFYPSWTLMALVLALISAVLPAYLVARRDLVKEQAAQLLQAKPPVAGASILLEKLPALWQRLSFTQKVTARNIFRYKQRMLMTILGVAGSVALLFAGLGIQSSISGVAQTQFEELVTYDLVVAENSRASESEKAEVAELLAAQSVEQAQAVRFLALTEDLGQAGEQTISVLVAEPSALAGLVNLRHRHSKTKLSLDERGAILTEKLAANYGVGIGDDVTITLEDRPISVRVAGITEMYAGHYLYLSKAYYRQVTGQEPIANSHLVALKERSAEAVRQAAADFLKRDGVTGVVQNTTLKAALTKTADSLAAVMLVLIALSVLLAVVILYNLTNINVAERIRELSTIKVLGFHNKEVTLYIYRETMVLSLVGILVGLAGGFFLHRLLLQMIAFSNIMFQPQVALYVYLVPIVAIAAILAVLGWLVNRRLRQVDMLEALKSVE</sequence>
<evidence type="ECO:0000256" key="5">
    <source>
        <dbReference type="ARBA" id="ARBA00023136"/>
    </source>
</evidence>
<evidence type="ECO:0000256" key="1">
    <source>
        <dbReference type="ARBA" id="ARBA00004651"/>
    </source>
</evidence>
<dbReference type="PANTHER" id="PTHR30287:SF1">
    <property type="entry name" value="INNER MEMBRANE PROTEIN"/>
    <property type="match status" value="1"/>
</dbReference>
<evidence type="ECO:0000256" key="3">
    <source>
        <dbReference type="ARBA" id="ARBA00022692"/>
    </source>
</evidence>
<dbReference type="Pfam" id="PF12704">
    <property type="entry name" value="MacB_PCD"/>
    <property type="match status" value="1"/>
</dbReference>
<comment type="caution">
    <text evidence="10">The sequence shown here is derived from an EMBL/GenBank/DDBJ whole genome shotgun (WGS) entry which is preliminary data.</text>
</comment>
<evidence type="ECO:0000256" key="4">
    <source>
        <dbReference type="ARBA" id="ARBA00022989"/>
    </source>
</evidence>
<feature type="domain" description="ABC3 transporter permease C-terminal" evidence="8">
    <location>
        <begin position="632"/>
        <end position="748"/>
    </location>
</feature>
<evidence type="ECO:0000259" key="8">
    <source>
        <dbReference type="Pfam" id="PF02687"/>
    </source>
</evidence>
<evidence type="ECO:0000313" key="11">
    <source>
        <dbReference type="Proteomes" id="UP000522720"/>
    </source>
</evidence>
<evidence type="ECO:0000259" key="9">
    <source>
        <dbReference type="Pfam" id="PF12704"/>
    </source>
</evidence>
<dbReference type="Pfam" id="PF02687">
    <property type="entry name" value="FtsX"/>
    <property type="match status" value="2"/>
</dbReference>
<keyword evidence="3 7" id="KW-0812">Transmembrane</keyword>
<dbReference type="Gene3D" id="1.10.287.1490">
    <property type="match status" value="1"/>
</dbReference>
<feature type="transmembrane region" description="Helical" evidence="7">
    <location>
        <begin position="721"/>
        <end position="746"/>
    </location>
</feature>
<comment type="subcellular location">
    <subcellularLocation>
        <location evidence="1">Cell membrane</location>
        <topology evidence="1">Multi-pass membrane protein</topology>
    </subcellularLocation>
</comment>
<dbReference type="PANTHER" id="PTHR30287">
    <property type="entry name" value="MEMBRANE COMPONENT OF PREDICTED ABC SUPERFAMILY METABOLITE UPTAKE TRANSPORTER"/>
    <property type="match status" value="1"/>
</dbReference>
<protein>
    <submittedName>
        <fullName evidence="10">FtsX-like permease family protein</fullName>
    </submittedName>
</protein>
<accession>A0A7X6MYK7</accession>
<evidence type="ECO:0000313" key="10">
    <source>
        <dbReference type="EMBL" id="NKZ19858.1"/>
    </source>
</evidence>
<dbReference type="Proteomes" id="UP000522720">
    <property type="component" value="Unassembled WGS sequence"/>
</dbReference>
<dbReference type="InterPro" id="IPR025857">
    <property type="entry name" value="MacB_PCD"/>
</dbReference>
<feature type="coiled-coil region" evidence="6">
    <location>
        <begin position="263"/>
        <end position="395"/>
    </location>
</feature>
<keyword evidence="5 7" id="KW-0472">Membrane</keyword>
<evidence type="ECO:0000256" key="7">
    <source>
        <dbReference type="SAM" id="Phobius"/>
    </source>
</evidence>
<name>A0A7X6MYK7_9STRE</name>
<reference evidence="10 11" key="1">
    <citation type="submission" date="2020-04" db="EMBL/GenBank/DDBJ databases">
        <title>MicrobeNet Type strains.</title>
        <authorList>
            <person name="Nicholson A.C."/>
        </authorList>
    </citation>
    <scope>NUCLEOTIDE SEQUENCE [LARGE SCALE GENOMIC DNA]</scope>
    <source>
        <strain evidence="10 11">CCUG 69612</strain>
    </source>
</reference>
<evidence type="ECO:0000256" key="2">
    <source>
        <dbReference type="ARBA" id="ARBA00022475"/>
    </source>
</evidence>
<feature type="transmembrane region" description="Helical" evidence="7">
    <location>
        <begin position="1083"/>
        <end position="1102"/>
    </location>
</feature>
<keyword evidence="6" id="KW-0175">Coiled coil</keyword>
<feature type="transmembrane region" description="Helical" evidence="7">
    <location>
        <begin position="800"/>
        <end position="820"/>
    </location>
</feature>
<dbReference type="Gene3D" id="6.10.250.2200">
    <property type="match status" value="1"/>
</dbReference>
<proteinExistence type="predicted"/>
<feature type="domain" description="ABC3 transporter permease C-terminal" evidence="8">
    <location>
        <begin position="1034"/>
        <end position="1140"/>
    </location>
</feature>
<dbReference type="InterPro" id="IPR003838">
    <property type="entry name" value="ABC3_permease_C"/>
</dbReference>
<feature type="transmembrane region" description="Helical" evidence="7">
    <location>
        <begin position="1028"/>
        <end position="1050"/>
    </location>
</feature>
<keyword evidence="2" id="KW-1003">Cell membrane</keyword>
<feature type="transmembrane region" description="Helical" evidence="7">
    <location>
        <begin position="21"/>
        <end position="38"/>
    </location>
</feature>
<keyword evidence="4 7" id="KW-1133">Transmembrane helix</keyword>
<dbReference type="AlphaFoldDB" id="A0A7X6MYK7"/>
<feature type="transmembrane region" description="Helical" evidence="7">
    <location>
        <begin position="675"/>
        <end position="701"/>
    </location>
</feature>
<feature type="coiled-coil region" evidence="6">
    <location>
        <begin position="574"/>
        <end position="601"/>
    </location>
</feature>
<dbReference type="EMBL" id="JAAXPR010000004">
    <property type="protein sequence ID" value="NKZ19858.1"/>
    <property type="molecule type" value="Genomic_DNA"/>
</dbReference>
<keyword evidence="11" id="KW-1185">Reference proteome</keyword>